<proteinExistence type="predicted"/>
<evidence type="ECO:0000256" key="1">
    <source>
        <dbReference type="SAM" id="MobiDB-lite"/>
    </source>
</evidence>
<evidence type="ECO:0000313" key="3">
    <source>
        <dbReference type="Proteomes" id="UP001194696"/>
    </source>
</evidence>
<name>A0ABQ7K6W1_9FUNG</name>
<feature type="compositionally biased region" description="Low complexity" evidence="1">
    <location>
        <begin position="124"/>
        <end position="145"/>
    </location>
</feature>
<dbReference type="EMBL" id="JAAAIM010000222">
    <property type="protein sequence ID" value="KAG0291835.1"/>
    <property type="molecule type" value="Genomic_DNA"/>
</dbReference>
<accession>A0ABQ7K6W1</accession>
<sequence length="746" mass="82622">MAMKQPTPFQLRNPYRLDRPNFDAIEVVETALAEEEAAHRLQLLQQQYQSAIMSSKRPLPPQPSITVQQQQQQQQQQQKHSSSLEDDNQQSARNGIIRVSNSIKRIKDFQRKTSTKDTERRQFKQQVKQQQQQQQQQQHQQHQQQAALGSEEALPEYHNSYFANSWLQPKGVTLPLTKQQQRQQTQQPLPPIPSVTVTHYIDTHSELTFERHVEWLTQTALWWDMPVVHLYPAPESPASLEYVETAASRFASWVNFVKIPAGEDSRPGPATMAIKSANPGRVKGSRAKITAKETITISTTTTSLEEDDALVEGGMVMGHTRKVSTSSTATSSSFYDPSRNVDPVVGYVFVGSADEQAQYSQVFEAMERLYPMIEIRYINSFEPQHLQSRQQQELREEPCLNSLSWVHYWSAAKESQVLQSRIVNEVVRVRPMWVNNELLHRNYSPPPQFHTVLSSTAGGEPVDYSGDVVVECLSPCPESAGAISPSPSVYIGGNNDDDYNGNDGGHSLEKVLRGVPSSVSIESFLESDSAINEQQPKRHPVLGDRKSGYQETAVATTTDTAATAAVDIYSTEELDLHGLSKRRPSLGRTQSSHDIRHSKSSSSSSHRRSKKSRPSSSATSTATASGTSEHKINSELSTGYRRSASTPLLLLTKGSSFSKAASTTQHQYQHHLDSSPDSDSNMSPPPPLKSYCSSSVSNLPSSSSLSSTSSMATASSSMGFGHRLAGLAQRLGVYKVRGSALMVVDL</sequence>
<reference evidence="2 3" key="1">
    <citation type="journal article" date="2020" name="Fungal Divers.">
        <title>Resolving the Mortierellaceae phylogeny through synthesis of multi-gene phylogenetics and phylogenomics.</title>
        <authorList>
            <person name="Vandepol N."/>
            <person name="Liber J."/>
            <person name="Desiro A."/>
            <person name="Na H."/>
            <person name="Kennedy M."/>
            <person name="Barry K."/>
            <person name="Grigoriev I.V."/>
            <person name="Miller A.N."/>
            <person name="O'Donnell K."/>
            <person name="Stajich J.E."/>
            <person name="Bonito G."/>
        </authorList>
    </citation>
    <scope>NUCLEOTIDE SEQUENCE [LARGE SCALE GENOMIC DNA]</scope>
    <source>
        <strain evidence="2 3">AD045</strain>
    </source>
</reference>
<feature type="region of interest" description="Disordered" evidence="1">
    <location>
        <begin position="53"/>
        <end position="149"/>
    </location>
</feature>
<feature type="region of interest" description="Disordered" evidence="1">
    <location>
        <begin position="528"/>
        <end position="547"/>
    </location>
</feature>
<protein>
    <submittedName>
        <fullName evidence="2">Uncharacterized protein</fullName>
    </submittedName>
</protein>
<feature type="compositionally biased region" description="Polar residues" evidence="1">
    <location>
        <begin position="89"/>
        <end position="103"/>
    </location>
</feature>
<feature type="compositionally biased region" description="Basic and acidic residues" evidence="1">
    <location>
        <begin position="105"/>
        <end position="122"/>
    </location>
</feature>
<gene>
    <name evidence="2" type="ORF">BGZ96_004795</name>
</gene>
<feature type="compositionally biased region" description="Low complexity" evidence="1">
    <location>
        <begin position="68"/>
        <end position="78"/>
    </location>
</feature>
<evidence type="ECO:0000313" key="2">
    <source>
        <dbReference type="EMBL" id="KAG0291835.1"/>
    </source>
</evidence>
<feature type="compositionally biased region" description="Low complexity" evidence="1">
    <location>
        <begin position="614"/>
        <end position="627"/>
    </location>
</feature>
<comment type="caution">
    <text evidence="2">The sequence shown here is derived from an EMBL/GenBank/DDBJ whole genome shotgun (WGS) entry which is preliminary data.</text>
</comment>
<organism evidence="2 3">
    <name type="scientific">Linnemannia gamsii</name>
    <dbReference type="NCBI Taxonomy" id="64522"/>
    <lineage>
        <taxon>Eukaryota</taxon>
        <taxon>Fungi</taxon>
        <taxon>Fungi incertae sedis</taxon>
        <taxon>Mucoromycota</taxon>
        <taxon>Mortierellomycotina</taxon>
        <taxon>Mortierellomycetes</taxon>
        <taxon>Mortierellales</taxon>
        <taxon>Mortierellaceae</taxon>
        <taxon>Linnemannia</taxon>
    </lineage>
</organism>
<feature type="region of interest" description="Disordered" evidence="1">
    <location>
        <begin position="660"/>
        <end position="696"/>
    </location>
</feature>
<feature type="region of interest" description="Disordered" evidence="1">
    <location>
        <begin position="579"/>
        <end position="639"/>
    </location>
</feature>
<keyword evidence="3" id="KW-1185">Reference proteome</keyword>
<dbReference type="Proteomes" id="UP001194696">
    <property type="component" value="Unassembled WGS sequence"/>
</dbReference>